<sequence>MRDRSLVDKYLGTDLCPRCEPIPGTPKPLDAYSYLLGLYFGDGSLTPAGDPAKRVWRLRVMCSDTWPGLIELCAGAMAAIRPDHKVSRVPSTGCTEVHSNWKHWPCLFPQHGPGRKHDRTIALEPWQQVIVEEHPKNFVRGLIHSDGSRVLNRVKRKHPDGCERYYEYPRYHFTNVSTDVIGLCTEALDQLDIPWKVHTSKGKGTHQDKHVVSISRKEAVARMDSFVGPKY</sequence>
<organism evidence="1 2">
    <name type="scientific">Nocardiopsis terrae</name>
    <dbReference type="NCBI Taxonomy" id="372655"/>
    <lineage>
        <taxon>Bacteria</taxon>
        <taxon>Bacillati</taxon>
        <taxon>Actinomycetota</taxon>
        <taxon>Actinomycetes</taxon>
        <taxon>Streptosporangiales</taxon>
        <taxon>Nocardiopsidaceae</taxon>
        <taxon>Nocardiopsis</taxon>
    </lineage>
</organism>
<evidence type="ECO:0000313" key="1">
    <source>
        <dbReference type="EMBL" id="MBE1459086.1"/>
    </source>
</evidence>
<dbReference type="InterPro" id="IPR027434">
    <property type="entry name" value="Homing_endonucl"/>
</dbReference>
<reference evidence="1 2" key="1">
    <citation type="submission" date="2020-10" db="EMBL/GenBank/DDBJ databases">
        <title>Sequencing the genomes of 1000 actinobacteria strains.</title>
        <authorList>
            <person name="Klenk H.-P."/>
        </authorList>
    </citation>
    <scope>NUCLEOTIDE SEQUENCE [LARGE SCALE GENOMIC DNA]</scope>
    <source>
        <strain evidence="1 2">DSM 45157</strain>
    </source>
</reference>
<dbReference type="Proteomes" id="UP000598217">
    <property type="component" value="Unassembled WGS sequence"/>
</dbReference>
<accession>A0ABR9HJC1</accession>
<keyword evidence="2" id="KW-1185">Reference proteome</keyword>
<gene>
    <name evidence="1" type="ORF">H4W79_003300</name>
</gene>
<evidence type="ECO:0008006" key="3">
    <source>
        <dbReference type="Google" id="ProtNLM"/>
    </source>
</evidence>
<dbReference type="EMBL" id="JADBDY010000001">
    <property type="protein sequence ID" value="MBE1459086.1"/>
    <property type="molecule type" value="Genomic_DNA"/>
</dbReference>
<comment type="caution">
    <text evidence="1">The sequence shown here is derived from an EMBL/GenBank/DDBJ whole genome shotgun (WGS) entry which is preliminary data.</text>
</comment>
<dbReference type="SUPFAM" id="SSF55608">
    <property type="entry name" value="Homing endonucleases"/>
    <property type="match status" value="1"/>
</dbReference>
<dbReference type="Gene3D" id="3.10.28.10">
    <property type="entry name" value="Homing endonucleases"/>
    <property type="match status" value="1"/>
</dbReference>
<evidence type="ECO:0000313" key="2">
    <source>
        <dbReference type="Proteomes" id="UP000598217"/>
    </source>
</evidence>
<name>A0ABR9HJC1_9ACTN</name>
<protein>
    <recommendedName>
        <fullName evidence="3">DOD-type homing endonuclease domain-containing protein</fullName>
    </recommendedName>
</protein>
<proteinExistence type="predicted"/>